<dbReference type="GO" id="GO:0003714">
    <property type="term" value="F:transcription corepressor activity"/>
    <property type="evidence" value="ECO:0007669"/>
    <property type="project" value="InterPro"/>
</dbReference>
<evidence type="ECO:0000313" key="3">
    <source>
        <dbReference type="Proteomes" id="UP000663760"/>
    </source>
</evidence>
<name>A0A7I8KCY1_SPIIN</name>
<dbReference type="OrthoDB" id="525027at2759"/>
<sequence length="641" mass="71498">MVDSSGGTGGGGSELSSGFSGFSGGSQPAATAYRTFRSLVESADRKFARVRDSPAYAKERNPHCRRKVFKAYTRVWRFQQEHRRELVEAGLRRWEIGDVASRIGQLYYAQYLRNSDVRFLVEAYVFYEAILSRGYFERGKEGREVARGKQQLLSDLGVRCKELRFYARFVLVALLLNRRELVWTLVERFRALVDHCGVTFPETNFKEWRQVLQDISRFLKADAGFTTSSRPLRCTPMFDFHPSSSSHIARFQANRSLRLQEAILTSYHRNEVKFSELTLDTYRMSQCLEWELDGSIYQTNAGDSTDNSSFNDYSGASGAIKMKFSSDMADPSLPPNPRKSILYRPSVSHLIAVIAAICEELSPDSIMLLYISASGRVDQSVSSQKYNPGASRNPSIANASRYKSDNPSSDDSPRSKDQRDTSASGLLLGSQGKRGLNWLYPSDLIPFTRSPLFLIIDSDNSHAFKALHGSDRGEPAVLLLSPRRSTPDAQFVASPTTNRSQFTLFLTSPLPAFCQLVGLSDVDQETCGNTEAVLSAALAKWEVILCSSVRLNPVYARVLLDPFLRRLITRFIFCRSALSLFRHGGSGEGEYLPECSPELPEAVSPESSAVQSGLRQVAECLGVAGCFRFSGEGSARRRELV</sequence>
<organism evidence="2 3">
    <name type="scientific">Spirodela intermedia</name>
    <name type="common">Intermediate duckweed</name>
    <dbReference type="NCBI Taxonomy" id="51605"/>
    <lineage>
        <taxon>Eukaryota</taxon>
        <taxon>Viridiplantae</taxon>
        <taxon>Streptophyta</taxon>
        <taxon>Embryophyta</taxon>
        <taxon>Tracheophyta</taxon>
        <taxon>Spermatophyta</taxon>
        <taxon>Magnoliopsida</taxon>
        <taxon>Liliopsida</taxon>
        <taxon>Araceae</taxon>
        <taxon>Lemnoideae</taxon>
        <taxon>Spirodela</taxon>
    </lineage>
</organism>
<keyword evidence="3" id="KW-1185">Reference proteome</keyword>
<evidence type="ECO:0000256" key="1">
    <source>
        <dbReference type="SAM" id="MobiDB-lite"/>
    </source>
</evidence>
<dbReference type="InterPro" id="IPR022709">
    <property type="entry name" value="SCAI"/>
</dbReference>
<dbReference type="Proteomes" id="UP000663760">
    <property type="component" value="Chromosome 4"/>
</dbReference>
<dbReference type="GO" id="GO:0006351">
    <property type="term" value="P:DNA-templated transcription"/>
    <property type="evidence" value="ECO:0007669"/>
    <property type="project" value="InterPro"/>
</dbReference>
<dbReference type="EMBL" id="LR746267">
    <property type="protein sequence ID" value="CAA7395136.1"/>
    <property type="molecule type" value="Genomic_DNA"/>
</dbReference>
<feature type="compositionally biased region" description="Polar residues" evidence="1">
    <location>
        <begin position="381"/>
        <end position="398"/>
    </location>
</feature>
<dbReference type="AlphaFoldDB" id="A0A7I8KCY1"/>
<dbReference type="PANTHER" id="PTHR21243">
    <property type="entry name" value="PROTEIN SCAI"/>
    <property type="match status" value="1"/>
</dbReference>
<feature type="region of interest" description="Disordered" evidence="1">
    <location>
        <begin position="381"/>
        <end position="428"/>
    </location>
</feature>
<dbReference type="Pfam" id="PF12070">
    <property type="entry name" value="SCAI"/>
    <property type="match status" value="1"/>
</dbReference>
<feature type="compositionally biased region" description="Basic and acidic residues" evidence="1">
    <location>
        <begin position="411"/>
        <end position="420"/>
    </location>
</feature>
<protein>
    <submittedName>
        <fullName evidence="2">Uncharacterized protein</fullName>
    </submittedName>
</protein>
<reference evidence="2" key="1">
    <citation type="submission" date="2020-02" db="EMBL/GenBank/DDBJ databases">
        <authorList>
            <person name="Scholz U."/>
            <person name="Mascher M."/>
            <person name="Fiebig A."/>
        </authorList>
    </citation>
    <scope>NUCLEOTIDE SEQUENCE</scope>
</reference>
<accession>A0A7I8KCY1</accession>
<gene>
    <name evidence="2" type="ORF">SI8410_04005797</name>
</gene>
<evidence type="ECO:0000313" key="2">
    <source>
        <dbReference type="EMBL" id="CAA7395136.1"/>
    </source>
</evidence>
<proteinExistence type="predicted"/>